<proteinExistence type="predicted"/>
<keyword evidence="2" id="KW-1185">Reference proteome</keyword>
<organism evidence="1 2">
    <name type="scientific">Tulasnella calospora MUT 4182</name>
    <dbReference type="NCBI Taxonomy" id="1051891"/>
    <lineage>
        <taxon>Eukaryota</taxon>
        <taxon>Fungi</taxon>
        <taxon>Dikarya</taxon>
        <taxon>Basidiomycota</taxon>
        <taxon>Agaricomycotina</taxon>
        <taxon>Agaricomycetes</taxon>
        <taxon>Cantharellales</taxon>
        <taxon>Tulasnellaceae</taxon>
        <taxon>Tulasnella</taxon>
    </lineage>
</organism>
<dbReference type="AlphaFoldDB" id="A0A0C3LF69"/>
<dbReference type="Proteomes" id="UP000054248">
    <property type="component" value="Unassembled WGS sequence"/>
</dbReference>
<sequence>MGILCYAYLTQKSGTIPLNRLWQPTFVDTAHESTNEGIEAQKRYGYSVDGTKYYVYPA</sequence>
<name>A0A0C3LF69_9AGAM</name>
<reference evidence="2" key="2">
    <citation type="submission" date="2015-01" db="EMBL/GenBank/DDBJ databases">
        <title>Evolutionary Origins and Diversification of the Mycorrhizal Mutualists.</title>
        <authorList>
            <consortium name="DOE Joint Genome Institute"/>
            <consortium name="Mycorrhizal Genomics Consortium"/>
            <person name="Kohler A."/>
            <person name="Kuo A."/>
            <person name="Nagy L.G."/>
            <person name="Floudas D."/>
            <person name="Copeland A."/>
            <person name="Barry K.W."/>
            <person name="Cichocki N."/>
            <person name="Veneault-Fourrey C."/>
            <person name="LaButti K."/>
            <person name="Lindquist E.A."/>
            <person name="Lipzen A."/>
            <person name="Lundell T."/>
            <person name="Morin E."/>
            <person name="Murat C."/>
            <person name="Riley R."/>
            <person name="Ohm R."/>
            <person name="Sun H."/>
            <person name="Tunlid A."/>
            <person name="Henrissat B."/>
            <person name="Grigoriev I.V."/>
            <person name="Hibbett D.S."/>
            <person name="Martin F."/>
        </authorList>
    </citation>
    <scope>NUCLEOTIDE SEQUENCE [LARGE SCALE GENOMIC DNA]</scope>
    <source>
        <strain evidence="2">MUT 4182</strain>
    </source>
</reference>
<dbReference type="EMBL" id="KN823187">
    <property type="protein sequence ID" value="KIO20102.1"/>
    <property type="molecule type" value="Genomic_DNA"/>
</dbReference>
<evidence type="ECO:0000313" key="1">
    <source>
        <dbReference type="EMBL" id="KIO20102.1"/>
    </source>
</evidence>
<accession>A0A0C3LF69</accession>
<dbReference type="HOGENOM" id="CLU_2980803_0_0_1"/>
<gene>
    <name evidence="1" type="ORF">M407DRAFT_245940</name>
</gene>
<protein>
    <submittedName>
        <fullName evidence="1">Uncharacterized protein</fullName>
    </submittedName>
</protein>
<reference evidence="1 2" key="1">
    <citation type="submission" date="2014-04" db="EMBL/GenBank/DDBJ databases">
        <authorList>
            <consortium name="DOE Joint Genome Institute"/>
            <person name="Kuo A."/>
            <person name="Girlanda M."/>
            <person name="Perotto S."/>
            <person name="Kohler A."/>
            <person name="Nagy L.G."/>
            <person name="Floudas D."/>
            <person name="Copeland A."/>
            <person name="Barry K.W."/>
            <person name="Cichocki N."/>
            <person name="Veneault-Fourrey C."/>
            <person name="LaButti K."/>
            <person name="Lindquist E.A."/>
            <person name="Lipzen A."/>
            <person name="Lundell T."/>
            <person name="Morin E."/>
            <person name="Murat C."/>
            <person name="Sun H."/>
            <person name="Tunlid A."/>
            <person name="Henrissat B."/>
            <person name="Grigoriev I.V."/>
            <person name="Hibbett D.S."/>
            <person name="Martin F."/>
            <person name="Nordberg H.P."/>
            <person name="Cantor M.N."/>
            <person name="Hua S.X."/>
        </authorList>
    </citation>
    <scope>NUCLEOTIDE SEQUENCE [LARGE SCALE GENOMIC DNA]</scope>
    <source>
        <strain evidence="1 2">MUT 4182</strain>
    </source>
</reference>
<evidence type="ECO:0000313" key="2">
    <source>
        <dbReference type="Proteomes" id="UP000054248"/>
    </source>
</evidence>